<evidence type="ECO:0000256" key="9">
    <source>
        <dbReference type="ARBA" id="ARBA00023002"/>
    </source>
</evidence>
<comment type="function">
    <text evidence="2">Nitronate monooxygenase that uses molecular oxygen to catalyze the oxidative denitrification of alkyl nitronates. Acts on propionate 3-nitronate (P3N), the presumed physiological substrate. Probably functions in the detoxification of P3N, a metabolic poison produced by plants and fungi as a defense mechanism.</text>
</comment>
<reference evidence="13 14" key="1">
    <citation type="submission" date="2018-04" db="EMBL/GenBank/DDBJ databases">
        <title>Camelliibacillus theae gen. nov., sp. nov., isolated from Pu'er tea.</title>
        <authorList>
            <person name="Niu L."/>
        </authorList>
    </citation>
    <scope>NUCLEOTIDE SEQUENCE [LARGE SCALE GENOMIC DNA]</scope>
    <source>
        <strain evidence="13 14">T8</strain>
    </source>
</reference>
<dbReference type="Gene3D" id="3.20.20.70">
    <property type="entry name" value="Aldolase class I"/>
    <property type="match status" value="1"/>
</dbReference>
<evidence type="ECO:0000256" key="11">
    <source>
        <dbReference type="ARBA" id="ARBA00031155"/>
    </source>
</evidence>
<dbReference type="CDD" id="cd04730">
    <property type="entry name" value="NPD_like"/>
    <property type="match status" value="1"/>
</dbReference>
<evidence type="ECO:0000256" key="4">
    <source>
        <dbReference type="ARBA" id="ARBA00013457"/>
    </source>
</evidence>
<evidence type="ECO:0000256" key="3">
    <source>
        <dbReference type="ARBA" id="ARBA00009881"/>
    </source>
</evidence>
<dbReference type="GO" id="GO:0000166">
    <property type="term" value="F:nucleotide binding"/>
    <property type="evidence" value="ECO:0007669"/>
    <property type="project" value="UniProtKB-KW"/>
</dbReference>
<evidence type="ECO:0000256" key="6">
    <source>
        <dbReference type="ARBA" id="ARBA00022630"/>
    </source>
</evidence>
<evidence type="ECO:0000256" key="7">
    <source>
        <dbReference type="ARBA" id="ARBA00022643"/>
    </source>
</evidence>
<evidence type="ECO:0000256" key="5">
    <source>
        <dbReference type="ARBA" id="ARBA00022575"/>
    </source>
</evidence>
<comment type="caution">
    <text evidence="13">The sequence shown here is derived from an EMBL/GenBank/DDBJ whole genome shotgun (WGS) entry which is preliminary data.</text>
</comment>
<keyword evidence="14" id="KW-1185">Reference proteome</keyword>
<dbReference type="InterPro" id="IPR013785">
    <property type="entry name" value="Aldolase_TIM"/>
</dbReference>
<dbReference type="GO" id="GO:0018580">
    <property type="term" value="F:nitronate monooxygenase activity"/>
    <property type="evidence" value="ECO:0007669"/>
    <property type="project" value="InterPro"/>
</dbReference>
<organism evidence="13 14">
    <name type="scientific">Pueribacillus theae</name>
    <dbReference type="NCBI Taxonomy" id="2171751"/>
    <lineage>
        <taxon>Bacteria</taxon>
        <taxon>Bacillati</taxon>
        <taxon>Bacillota</taxon>
        <taxon>Bacilli</taxon>
        <taxon>Bacillales</taxon>
        <taxon>Bacillaceae</taxon>
        <taxon>Pueribacillus</taxon>
    </lineage>
</organism>
<evidence type="ECO:0000313" key="14">
    <source>
        <dbReference type="Proteomes" id="UP000245998"/>
    </source>
</evidence>
<sequence>MFSSPLSKELNITYPIIQAPMAGGITTPELVAAVSNAGGLGSIASGYMSPESLRESIRQTKQLTDKPFQVNLFVPGEDEVELSREELEEADKLLHPFYNELEIDIQELPTNFTEPYDELVDVVIDESIPVVSFTFGIPSEEVIQRLKQAGAFVIGTATTVNEAIHLEKAGMDAVVAQGSEAGGHRGTFSTDFEQAMVGSIALIPQVVDNISIPVIAAGGIMDARGVLAAEVLGASAVQMGTAFLTCEESGTNPIHQKTILESFEDSTVVTNVFSGKPARGIHNYFIEQMNDYEHLIPPYPAQNALTSTLRKEAGKQQNIRFMSLWSGQGARLSKKTTAANLIKEVVQAYEQLIAKKF</sequence>
<evidence type="ECO:0000256" key="12">
    <source>
        <dbReference type="ARBA" id="ARBA00049401"/>
    </source>
</evidence>
<dbReference type="RefSeq" id="WP_116553385.1">
    <property type="nucleotide sequence ID" value="NZ_QCZG01000003.1"/>
</dbReference>
<keyword evidence="5" id="KW-0216">Detoxification</keyword>
<keyword evidence="7" id="KW-0288">FMN</keyword>
<dbReference type="InterPro" id="IPR004136">
    <property type="entry name" value="NMO"/>
</dbReference>
<dbReference type="EMBL" id="QCZG01000003">
    <property type="protein sequence ID" value="PWA13099.1"/>
    <property type="molecule type" value="Genomic_DNA"/>
</dbReference>
<dbReference type="PANTHER" id="PTHR42747">
    <property type="entry name" value="NITRONATE MONOOXYGENASE-RELATED"/>
    <property type="match status" value="1"/>
</dbReference>
<accession>A0A2U1K7H2</accession>
<dbReference type="Proteomes" id="UP000245998">
    <property type="component" value="Unassembled WGS sequence"/>
</dbReference>
<dbReference type="AlphaFoldDB" id="A0A2U1K7H2"/>
<dbReference type="PANTHER" id="PTHR42747:SF3">
    <property type="entry name" value="NITRONATE MONOOXYGENASE-RELATED"/>
    <property type="match status" value="1"/>
</dbReference>
<comment type="cofactor">
    <cofactor evidence="1">
        <name>FMN</name>
        <dbReference type="ChEBI" id="CHEBI:58210"/>
    </cofactor>
</comment>
<evidence type="ECO:0000256" key="2">
    <source>
        <dbReference type="ARBA" id="ARBA00003535"/>
    </source>
</evidence>
<evidence type="ECO:0000313" key="13">
    <source>
        <dbReference type="EMBL" id="PWA13099.1"/>
    </source>
</evidence>
<comment type="similarity">
    <text evidence="3">Belongs to the nitronate monooxygenase family. NMO class I subfamily.</text>
</comment>
<proteinExistence type="inferred from homology"/>
<dbReference type="SUPFAM" id="SSF51412">
    <property type="entry name" value="Inosine monophosphate dehydrogenase (IMPDH)"/>
    <property type="match status" value="1"/>
</dbReference>
<dbReference type="GO" id="GO:0009636">
    <property type="term" value="P:response to toxic substance"/>
    <property type="evidence" value="ECO:0007669"/>
    <property type="project" value="UniProtKB-KW"/>
</dbReference>
<comment type="catalytic activity">
    <reaction evidence="12">
        <text>3 propionate 3-nitronate + 3 O2 + H2O = 3 3-oxopropanoate + 2 nitrate + nitrite + H2O2 + 3 H(+)</text>
        <dbReference type="Rhea" id="RHEA:57332"/>
        <dbReference type="ChEBI" id="CHEBI:15377"/>
        <dbReference type="ChEBI" id="CHEBI:15378"/>
        <dbReference type="ChEBI" id="CHEBI:15379"/>
        <dbReference type="ChEBI" id="CHEBI:16240"/>
        <dbReference type="ChEBI" id="CHEBI:16301"/>
        <dbReference type="ChEBI" id="CHEBI:17632"/>
        <dbReference type="ChEBI" id="CHEBI:33190"/>
        <dbReference type="ChEBI" id="CHEBI:136067"/>
    </reaction>
</comment>
<name>A0A2U1K7H2_9BACI</name>
<evidence type="ECO:0000256" key="1">
    <source>
        <dbReference type="ARBA" id="ARBA00001917"/>
    </source>
</evidence>
<keyword evidence="9" id="KW-0560">Oxidoreductase</keyword>
<keyword evidence="8" id="KW-0547">Nucleotide-binding</keyword>
<dbReference type="FunFam" id="3.20.20.70:FF:000154">
    <property type="entry name" value="Probable nitronate monooxygenase"/>
    <property type="match status" value="1"/>
</dbReference>
<dbReference type="OrthoDB" id="9778912at2"/>
<evidence type="ECO:0000256" key="8">
    <source>
        <dbReference type="ARBA" id="ARBA00022741"/>
    </source>
</evidence>
<protein>
    <recommendedName>
        <fullName evidence="4">Probable nitronate monooxygenase</fullName>
    </recommendedName>
    <alternativeName>
        <fullName evidence="11">Propionate 3-nitronate monooxygenase</fullName>
    </alternativeName>
</protein>
<dbReference type="Pfam" id="PF03060">
    <property type="entry name" value="NMO"/>
    <property type="match status" value="1"/>
</dbReference>
<evidence type="ECO:0000256" key="10">
    <source>
        <dbReference type="ARBA" id="ARBA00023033"/>
    </source>
</evidence>
<keyword evidence="10 13" id="KW-0503">Monooxygenase</keyword>
<keyword evidence="6" id="KW-0285">Flavoprotein</keyword>
<gene>
    <name evidence="13" type="ORF">DCC39_02935</name>
</gene>